<reference evidence="1" key="1">
    <citation type="journal article" date="2020" name="Stud. Mycol.">
        <title>101 Dothideomycetes genomes: a test case for predicting lifestyles and emergence of pathogens.</title>
        <authorList>
            <person name="Haridas S."/>
            <person name="Albert R."/>
            <person name="Binder M."/>
            <person name="Bloem J."/>
            <person name="Labutti K."/>
            <person name="Salamov A."/>
            <person name="Andreopoulos B."/>
            <person name="Baker S."/>
            <person name="Barry K."/>
            <person name="Bills G."/>
            <person name="Bluhm B."/>
            <person name="Cannon C."/>
            <person name="Castanera R."/>
            <person name="Culley D."/>
            <person name="Daum C."/>
            <person name="Ezra D."/>
            <person name="Gonzalez J."/>
            <person name="Henrissat B."/>
            <person name="Kuo A."/>
            <person name="Liang C."/>
            <person name="Lipzen A."/>
            <person name="Lutzoni F."/>
            <person name="Magnuson J."/>
            <person name="Mondo S."/>
            <person name="Nolan M."/>
            <person name="Ohm R."/>
            <person name="Pangilinan J."/>
            <person name="Park H.-J."/>
            <person name="Ramirez L."/>
            <person name="Alfaro M."/>
            <person name="Sun H."/>
            <person name="Tritt A."/>
            <person name="Yoshinaga Y."/>
            <person name="Zwiers L.-H."/>
            <person name="Turgeon B."/>
            <person name="Goodwin S."/>
            <person name="Spatafora J."/>
            <person name="Crous P."/>
            <person name="Grigoriev I."/>
        </authorList>
    </citation>
    <scope>NUCLEOTIDE SEQUENCE</scope>
    <source>
        <strain evidence="1">Tuck. ex Michener</strain>
    </source>
</reference>
<dbReference type="EMBL" id="ML991798">
    <property type="protein sequence ID" value="KAF2234428.1"/>
    <property type="molecule type" value="Genomic_DNA"/>
</dbReference>
<evidence type="ECO:0000313" key="1">
    <source>
        <dbReference type="EMBL" id="KAF2234428.1"/>
    </source>
</evidence>
<dbReference type="OrthoDB" id="5283561at2759"/>
<dbReference type="Gene3D" id="3.80.10.10">
    <property type="entry name" value="Ribonuclease Inhibitor"/>
    <property type="match status" value="1"/>
</dbReference>
<accession>A0A6A6H9B8</accession>
<organism evidence="1 2">
    <name type="scientific">Viridothelium virens</name>
    <name type="common">Speckled blister lichen</name>
    <name type="synonym">Trypethelium virens</name>
    <dbReference type="NCBI Taxonomy" id="1048519"/>
    <lineage>
        <taxon>Eukaryota</taxon>
        <taxon>Fungi</taxon>
        <taxon>Dikarya</taxon>
        <taxon>Ascomycota</taxon>
        <taxon>Pezizomycotina</taxon>
        <taxon>Dothideomycetes</taxon>
        <taxon>Dothideomycetes incertae sedis</taxon>
        <taxon>Trypetheliales</taxon>
        <taxon>Trypetheliaceae</taxon>
        <taxon>Viridothelium</taxon>
    </lineage>
</organism>
<dbReference type="AlphaFoldDB" id="A0A6A6H9B8"/>
<dbReference type="Proteomes" id="UP000800092">
    <property type="component" value="Unassembled WGS sequence"/>
</dbReference>
<dbReference type="InterPro" id="IPR032675">
    <property type="entry name" value="LRR_dom_sf"/>
</dbReference>
<sequence length="499" mass="57046">MPGLMINDLPYEILSNILAEAAKLNAVEGVTWTFGLTEPELPHGKIPIHKYVRGPVQNEIIKWDSVTDIRQTCSVWRNWALSHALEQIHLNKWRTSERWAEVTRDRSAYNIYELIDRPSGAYVRQPPYLSLDKTCRLFSDHREIARHVRRIWFNGFYVAETDQRIFDTVNECSNLHSVAIPWTMLRRGNADDWARLLRANDKNPLQSLELLGVEIPQDQKKRSENQVDKRAPRHHRVDFSQLKRLKVFGNTTFMPVCDDDLQAIARTATGLEEIHISCLSTISIKGLIALIQSSRNTLRVIEHAPRSSDGFIHCHPGELEPDSSIHLCELLTSCPNLRDLSLSMPTVCAELFSNHRVKWSGELQVRALSLCTLQHKRNVNRRDQVNSLSKLLSAARDLSRGTAYRHCASDYQQSLSIEFFMSHSIFTPLSGTVHGDFSLARISSNNLFPREQHFSFKGPYGSSGVYGKQLTDEEIELWEVVGEQEYLVAMDSGWVSMDI</sequence>
<evidence type="ECO:0000313" key="2">
    <source>
        <dbReference type="Proteomes" id="UP000800092"/>
    </source>
</evidence>
<gene>
    <name evidence="1" type="ORF">EV356DRAFT_515080</name>
</gene>
<protein>
    <submittedName>
        <fullName evidence="1">Uncharacterized protein</fullName>
    </submittedName>
</protein>
<keyword evidence="2" id="KW-1185">Reference proteome</keyword>
<proteinExistence type="predicted"/>
<name>A0A6A6H9B8_VIRVR</name>